<evidence type="ECO:0000313" key="8">
    <source>
        <dbReference type="Proteomes" id="UP001165740"/>
    </source>
</evidence>
<proteinExistence type="inferred from homology"/>
<dbReference type="GO" id="GO:0043027">
    <property type="term" value="F:cysteine-type endopeptidase inhibitor activity involved in apoptotic process"/>
    <property type="evidence" value="ECO:0007669"/>
    <property type="project" value="TreeGrafter"/>
</dbReference>
<dbReference type="PROSITE" id="PS50143">
    <property type="entry name" value="BIR_REPEAT_2"/>
    <property type="match status" value="1"/>
</dbReference>
<comment type="similarity">
    <text evidence="1">Belongs to the IAP family.</text>
</comment>
<gene>
    <name evidence="9" type="primary">LOC106069079</name>
</gene>
<dbReference type="PROSITE" id="PS01282">
    <property type="entry name" value="BIR_REPEAT_1"/>
    <property type="match status" value="1"/>
</dbReference>
<evidence type="ECO:0000256" key="6">
    <source>
        <dbReference type="PROSITE-ProRule" id="PRU00175"/>
    </source>
</evidence>
<keyword evidence="8" id="KW-1185">Reference proteome</keyword>
<dbReference type="GO" id="GO:0008270">
    <property type="term" value="F:zinc ion binding"/>
    <property type="evidence" value="ECO:0007669"/>
    <property type="project" value="UniProtKB-KW"/>
</dbReference>
<dbReference type="Pfam" id="PF13920">
    <property type="entry name" value="zf-C3HC4_3"/>
    <property type="match status" value="1"/>
</dbReference>
<dbReference type="SMART" id="SM00184">
    <property type="entry name" value="RING"/>
    <property type="match status" value="1"/>
</dbReference>
<keyword evidence="4 6" id="KW-0863">Zinc-finger</keyword>
<dbReference type="FunFam" id="3.30.40.10:FF:000184">
    <property type="entry name" value="Baculoviral IAP repeat containing 2"/>
    <property type="match status" value="1"/>
</dbReference>
<evidence type="ECO:0000256" key="4">
    <source>
        <dbReference type="ARBA" id="ARBA00022771"/>
    </source>
</evidence>
<dbReference type="InterPro" id="IPR011029">
    <property type="entry name" value="DEATH-like_dom_sf"/>
</dbReference>
<dbReference type="InterPro" id="IPR001841">
    <property type="entry name" value="Znf_RING"/>
</dbReference>
<evidence type="ECO:0000256" key="2">
    <source>
        <dbReference type="ARBA" id="ARBA00022703"/>
    </source>
</evidence>
<evidence type="ECO:0000256" key="1">
    <source>
        <dbReference type="ARBA" id="ARBA00006672"/>
    </source>
</evidence>
<dbReference type="GO" id="GO:0006915">
    <property type="term" value="P:apoptotic process"/>
    <property type="evidence" value="ECO:0007669"/>
    <property type="project" value="UniProtKB-KW"/>
</dbReference>
<name>A0A9W3A660_BIOGL</name>
<dbReference type="PANTHER" id="PTHR10044:SF139">
    <property type="entry name" value="DEATH-ASSOCIATED INHIBITOR OF APOPTOSIS 2"/>
    <property type="match status" value="1"/>
</dbReference>
<dbReference type="SUPFAM" id="SSF57924">
    <property type="entry name" value="Inhibitor of apoptosis (IAP) repeat"/>
    <property type="match status" value="1"/>
</dbReference>
<dbReference type="FunFam" id="1.10.1170.10:FF:000003">
    <property type="entry name" value="E3 ubiquitin-protein ligase XIAP"/>
    <property type="match status" value="1"/>
</dbReference>
<organism evidence="8 9">
    <name type="scientific">Biomphalaria glabrata</name>
    <name type="common">Bloodfluke planorb</name>
    <name type="synonym">Freshwater snail</name>
    <dbReference type="NCBI Taxonomy" id="6526"/>
    <lineage>
        <taxon>Eukaryota</taxon>
        <taxon>Metazoa</taxon>
        <taxon>Spiralia</taxon>
        <taxon>Lophotrochozoa</taxon>
        <taxon>Mollusca</taxon>
        <taxon>Gastropoda</taxon>
        <taxon>Heterobranchia</taxon>
        <taxon>Euthyneura</taxon>
        <taxon>Panpulmonata</taxon>
        <taxon>Hygrophila</taxon>
        <taxon>Lymnaeoidea</taxon>
        <taxon>Planorbidae</taxon>
        <taxon>Biomphalaria</taxon>
    </lineage>
</organism>
<dbReference type="OrthoDB" id="4034597at2759"/>
<dbReference type="CDD" id="cd00022">
    <property type="entry name" value="BIR"/>
    <property type="match status" value="1"/>
</dbReference>
<dbReference type="Proteomes" id="UP001165740">
    <property type="component" value="Chromosome 4"/>
</dbReference>
<evidence type="ECO:0000256" key="5">
    <source>
        <dbReference type="ARBA" id="ARBA00022833"/>
    </source>
</evidence>
<protein>
    <submittedName>
        <fullName evidence="9">Uncharacterized protein LOC106069079</fullName>
    </submittedName>
</protein>
<dbReference type="PANTHER" id="PTHR10044">
    <property type="entry name" value="INHIBITOR OF APOPTOSIS"/>
    <property type="match status" value="1"/>
</dbReference>
<dbReference type="FunFam" id="1.10.1170.10:FF:000002">
    <property type="entry name" value="Baculoviral IAP repeat containing 7"/>
    <property type="match status" value="1"/>
</dbReference>
<dbReference type="GO" id="GO:0005737">
    <property type="term" value="C:cytoplasm"/>
    <property type="evidence" value="ECO:0007669"/>
    <property type="project" value="TreeGrafter"/>
</dbReference>
<reference evidence="9" key="1">
    <citation type="submission" date="2025-08" db="UniProtKB">
        <authorList>
            <consortium name="RefSeq"/>
        </authorList>
    </citation>
    <scope>IDENTIFICATION</scope>
</reference>
<dbReference type="SMART" id="SM00238">
    <property type="entry name" value="BIR"/>
    <property type="match status" value="1"/>
</dbReference>
<feature type="domain" description="RING-type" evidence="7">
    <location>
        <begin position="502"/>
        <end position="537"/>
    </location>
</feature>
<evidence type="ECO:0000256" key="3">
    <source>
        <dbReference type="ARBA" id="ARBA00022723"/>
    </source>
</evidence>
<dbReference type="RefSeq" id="XP_055882705.1">
    <property type="nucleotide sequence ID" value="XM_056026730.1"/>
</dbReference>
<dbReference type="AlphaFoldDB" id="A0A9W3A660"/>
<dbReference type="CDD" id="cd16713">
    <property type="entry name" value="RING-HC_BIRC2_3_7"/>
    <property type="match status" value="1"/>
</dbReference>
<keyword evidence="3" id="KW-0479">Metal-binding</keyword>
<dbReference type="InterPro" id="IPR050784">
    <property type="entry name" value="IAP"/>
</dbReference>
<dbReference type="Pfam" id="PF00653">
    <property type="entry name" value="BIR"/>
    <property type="match status" value="1"/>
</dbReference>
<dbReference type="GeneID" id="106069079"/>
<keyword evidence="5" id="KW-0862">Zinc</keyword>
<accession>A0A9W3A660</accession>
<evidence type="ECO:0000259" key="7">
    <source>
        <dbReference type="PROSITE" id="PS50089"/>
    </source>
</evidence>
<dbReference type="InterPro" id="IPR001370">
    <property type="entry name" value="BIR_rpt"/>
</dbReference>
<dbReference type="GO" id="GO:0051726">
    <property type="term" value="P:regulation of cell cycle"/>
    <property type="evidence" value="ECO:0007669"/>
    <property type="project" value="TreeGrafter"/>
</dbReference>
<dbReference type="GO" id="GO:0005634">
    <property type="term" value="C:nucleus"/>
    <property type="evidence" value="ECO:0007669"/>
    <property type="project" value="TreeGrafter"/>
</dbReference>
<evidence type="ECO:0000313" key="9">
    <source>
        <dbReference type="RefSeq" id="XP_055882705.1"/>
    </source>
</evidence>
<dbReference type="GO" id="GO:0043066">
    <property type="term" value="P:negative regulation of apoptotic process"/>
    <property type="evidence" value="ECO:0007669"/>
    <property type="project" value="TreeGrafter"/>
</dbReference>
<sequence length="549" mass="60590">MNLVVDVEDREIYRNVSNLYNFPFLDSENYSERTWEDNINESMWSLSIRNLNEFQNIHSRENQLDNKLSVAHNVNSSNLVHQESDTNVAAAPAVMPLSDYNLCPDNVITHSSSTQGDLVGDPSSGFTISNTVSTVPDLSSVVSSITLEIASTRIFSSNSEESPSLLSYATTPVDPFYRPTFVTATSTVITAQSESTVSTNCASERNLISTTISSAAETQTSASGLKQISLTAVGQISSTAATEISSTAATEISSTAVAQTVSETSQNSTKGNAGGPTYSELGIVTEHPKRFEYAMLLKRMETFTAWPRDHHLTPKKLAKAGFYYAGYGDCVRCFYCGGGLRNWEDEDDVWVEHARWFPKCAYILRRMGQVFVDTVQELNESYDHINFSMVVEKMGNAVQASQFDTKDTPLKRDPAVKTVVDMGFPYAEVIAAAEKIKQSENTLSADILYEKLVSDNINRVPNASRMFDLKLAKMKSESSSRAEEKLRALKETNEQLRQQTVCKICMDKEVAVVFLPCGHLVSCTDCAAAMKDCPVCRKHVKGTVRAFMS</sequence>
<dbReference type="Gene3D" id="1.10.1170.10">
    <property type="entry name" value="Inhibitor Of Apoptosis Protein (2mihbC-IAP-1), Chain A"/>
    <property type="match status" value="2"/>
</dbReference>
<dbReference type="Gene3D" id="1.10.533.10">
    <property type="entry name" value="Death Domain, Fas"/>
    <property type="match status" value="1"/>
</dbReference>
<dbReference type="PROSITE" id="PS50089">
    <property type="entry name" value="ZF_RING_2"/>
    <property type="match status" value="1"/>
</dbReference>
<keyword evidence="2" id="KW-0053">Apoptosis</keyword>